<dbReference type="OrthoDB" id="58662at2"/>
<organism evidence="3 4">
    <name type="scientific">Pseudorhodobacter antarcticus</name>
    <dbReference type="NCBI Taxonomy" id="1077947"/>
    <lineage>
        <taxon>Bacteria</taxon>
        <taxon>Pseudomonadati</taxon>
        <taxon>Pseudomonadota</taxon>
        <taxon>Alphaproteobacteria</taxon>
        <taxon>Rhodobacterales</taxon>
        <taxon>Paracoccaceae</taxon>
        <taxon>Pseudorhodobacter</taxon>
    </lineage>
</organism>
<dbReference type="RefSeq" id="WP_050520913.1">
    <property type="nucleotide sequence ID" value="NZ_FOCO01000014.1"/>
</dbReference>
<feature type="chain" id="PRO_5010289344" evidence="2">
    <location>
        <begin position="20"/>
        <end position="230"/>
    </location>
</feature>
<reference evidence="3 4" key="1">
    <citation type="submission" date="2016-10" db="EMBL/GenBank/DDBJ databases">
        <authorList>
            <person name="de Groot N.N."/>
        </authorList>
    </citation>
    <scope>NUCLEOTIDE SEQUENCE [LARGE SCALE GENOMIC DNA]</scope>
    <source>
        <strain evidence="3 4">CGMCC 1.10836</strain>
    </source>
</reference>
<accession>A0A1H8GMU1</accession>
<name>A0A1H8GMU1_9RHOB</name>
<feature type="signal peptide" evidence="2">
    <location>
        <begin position="1"/>
        <end position="19"/>
    </location>
</feature>
<dbReference type="Pfam" id="PF13517">
    <property type="entry name" value="FG-GAP_3"/>
    <property type="match status" value="1"/>
</dbReference>
<dbReference type="STRING" id="1077947.SAMN05216227_101467"/>
<protein>
    <submittedName>
        <fullName evidence="3">Repeat domain-containing protein</fullName>
    </submittedName>
</protein>
<keyword evidence="1 2" id="KW-0732">Signal</keyword>
<proteinExistence type="predicted"/>
<dbReference type="EMBL" id="FOCO01000014">
    <property type="protein sequence ID" value="SEN45326.1"/>
    <property type="molecule type" value="Genomic_DNA"/>
</dbReference>
<dbReference type="InterPro" id="IPR028994">
    <property type="entry name" value="Integrin_alpha_N"/>
</dbReference>
<sequence length="230" mass="24250">MRLAVVAAAVLCLAAPATADVTSAKLTQSTDRYDHAVLGDALEWGGMQITGAGRTVTVTLPPARVFEDITARVADLDGDGMAEVLVVETDIARGASLAVYDMNGRVTATDFIGQTHRWLAPLGIGDLDGDGLPEVAYVDRPHLARELVVVQYRGGTLTERARATGLTNHRIGDSTIAGGYRSCDGQAAMILANADWSQIIAAAWQGGRITTRTLAPYSKANMARALACQL</sequence>
<dbReference type="InterPro" id="IPR013517">
    <property type="entry name" value="FG-GAP"/>
</dbReference>
<dbReference type="Proteomes" id="UP000183002">
    <property type="component" value="Unassembled WGS sequence"/>
</dbReference>
<keyword evidence="4" id="KW-1185">Reference proteome</keyword>
<evidence type="ECO:0000313" key="4">
    <source>
        <dbReference type="Proteomes" id="UP000183002"/>
    </source>
</evidence>
<evidence type="ECO:0000256" key="2">
    <source>
        <dbReference type="SAM" id="SignalP"/>
    </source>
</evidence>
<evidence type="ECO:0000313" key="3">
    <source>
        <dbReference type="EMBL" id="SEN45326.1"/>
    </source>
</evidence>
<evidence type="ECO:0000256" key="1">
    <source>
        <dbReference type="ARBA" id="ARBA00022729"/>
    </source>
</evidence>
<gene>
    <name evidence="3" type="ORF">SAMN05216227_101467</name>
</gene>
<dbReference type="AlphaFoldDB" id="A0A1H8GMU1"/>
<dbReference type="SUPFAM" id="SSF69318">
    <property type="entry name" value="Integrin alpha N-terminal domain"/>
    <property type="match status" value="1"/>
</dbReference>